<dbReference type="AlphaFoldDB" id="A0A1M6MVK3"/>
<evidence type="ECO:0000313" key="1">
    <source>
        <dbReference type="EMBL" id="SHJ87446.1"/>
    </source>
</evidence>
<sequence>MEQTFMAAPGVKLYECNPDLNTGCNKSACKYNTNAIERECHGTTKKEFALKIGQTAETKNYTPPV</sequence>
<accession>A0A1M6MVK3</accession>
<evidence type="ECO:0000313" key="2">
    <source>
        <dbReference type="Proteomes" id="UP000184301"/>
    </source>
</evidence>
<name>A0A1M6MVK3_9FIRM</name>
<gene>
    <name evidence="1" type="ORF">SAMN02745243_01614</name>
</gene>
<dbReference type="EMBL" id="FQZY01000020">
    <property type="protein sequence ID" value="SHJ87446.1"/>
    <property type="molecule type" value="Genomic_DNA"/>
</dbReference>
<keyword evidence="2" id="KW-1185">Reference proteome</keyword>
<organism evidence="1 2">
    <name type="scientific">Hespellia stercorisuis DSM 15480</name>
    <dbReference type="NCBI Taxonomy" id="1121950"/>
    <lineage>
        <taxon>Bacteria</taxon>
        <taxon>Bacillati</taxon>
        <taxon>Bacillota</taxon>
        <taxon>Clostridia</taxon>
        <taxon>Lachnospirales</taxon>
        <taxon>Lachnospiraceae</taxon>
        <taxon>Hespellia</taxon>
    </lineage>
</organism>
<dbReference type="STRING" id="1121950.SAMN02745243_01614"/>
<reference evidence="1 2" key="1">
    <citation type="submission" date="2016-11" db="EMBL/GenBank/DDBJ databases">
        <authorList>
            <person name="Jaros S."/>
            <person name="Januszkiewicz K."/>
            <person name="Wedrychowicz H."/>
        </authorList>
    </citation>
    <scope>NUCLEOTIDE SEQUENCE [LARGE SCALE GENOMIC DNA]</scope>
    <source>
        <strain evidence="1 2">DSM 15480</strain>
    </source>
</reference>
<dbReference type="Proteomes" id="UP000184301">
    <property type="component" value="Unassembled WGS sequence"/>
</dbReference>
<proteinExistence type="predicted"/>
<protein>
    <submittedName>
        <fullName evidence="1">Uncharacterized protein</fullName>
    </submittedName>
</protein>